<keyword evidence="6 11" id="KW-0067">ATP-binding</keyword>
<comment type="subcellular location">
    <subcellularLocation>
        <location evidence="1">Cell membrane</location>
        <topology evidence="1">Peripheral membrane protein</topology>
    </subcellularLocation>
</comment>
<reference evidence="11 12" key="1">
    <citation type="submission" date="2021-03" db="EMBL/GenBank/DDBJ databases">
        <title>Complete genome of Streptomyces formicae strain 1H-GS9 (DSM 100524).</title>
        <authorList>
            <person name="Atanasov K.E."/>
            <person name="Altabella T."/>
            <person name="Ferrer A."/>
        </authorList>
    </citation>
    <scope>NUCLEOTIDE SEQUENCE [LARGE SCALE GENOMIC DNA]</scope>
    <source>
        <strain evidence="11 12">1H-GS9</strain>
    </source>
</reference>
<feature type="compositionally biased region" description="Low complexity" evidence="9">
    <location>
        <begin position="361"/>
        <end position="374"/>
    </location>
</feature>
<evidence type="ECO:0000256" key="9">
    <source>
        <dbReference type="SAM" id="MobiDB-lite"/>
    </source>
</evidence>
<keyword evidence="3" id="KW-0813">Transport</keyword>
<dbReference type="Proteomes" id="UP000828924">
    <property type="component" value="Chromosome"/>
</dbReference>
<evidence type="ECO:0000256" key="3">
    <source>
        <dbReference type="ARBA" id="ARBA00022448"/>
    </source>
</evidence>
<dbReference type="Gene3D" id="3.40.50.300">
    <property type="entry name" value="P-loop containing nucleotide triphosphate hydrolases"/>
    <property type="match status" value="2"/>
</dbReference>
<keyword evidence="12" id="KW-1185">Reference proteome</keyword>
<dbReference type="InterPro" id="IPR027417">
    <property type="entry name" value="P-loop_NTPase"/>
</dbReference>
<keyword evidence="4" id="KW-1003">Cell membrane</keyword>
<organism evidence="11 12">
    <name type="scientific">Streptomyces formicae</name>
    <dbReference type="NCBI Taxonomy" id="1616117"/>
    <lineage>
        <taxon>Bacteria</taxon>
        <taxon>Bacillati</taxon>
        <taxon>Actinomycetota</taxon>
        <taxon>Actinomycetes</taxon>
        <taxon>Kitasatosporales</taxon>
        <taxon>Streptomycetaceae</taxon>
        <taxon>Streptomyces</taxon>
    </lineage>
</organism>
<dbReference type="InterPro" id="IPR003593">
    <property type="entry name" value="AAA+_ATPase"/>
</dbReference>
<dbReference type="RefSeq" id="WP_242335335.1">
    <property type="nucleotide sequence ID" value="NZ_CP071872.1"/>
</dbReference>
<evidence type="ECO:0000256" key="4">
    <source>
        <dbReference type="ARBA" id="ARBA00022475"/>
    </source>
</evidence>
<evidence type="ECO:0000256" key="7">
    <source>
        <dbReference type="ARBA" id="ARBA00022967"/>
    </source>
</evidence>
<feature type="domain" description="ABC transporter" evidence="10">
    <location>
        <begin position="2"/>
        <end position="243"/>
    </location>
</feature>
<dbReference type="InterPro" id="IPR015856">
    <property type="entry name" value="ABC_transpr_CbiO/EcfA_su"/>
</dbReference>
<dbReference type="PANTHER" id="PTHR43553">
    <property type="entry name" value="HEAVY METAL TRANSPORTER"/>
    <property type="match status" value="1"/>
</dbReference>
<keyword evidence="8" id="KW-0472">Membrane</keyword>
<dbReference type="EMBL" id="CP071872">
    <property type="protein sequence ID" value="UNM14833.1"/>
    <property type="molecule type" value="Genomic_DNA"/>
</dbReference>
<keyword evidence="5" id="KW-0547">Nucleotide-binding</keyword>
<gene>
    <name evidence="11" type="ORF">J4032_28220</name>
</gene>
<dbReference type="InterPro" id="IPR050095">
    <property type="entry name" value="ECF_ABC_transporter_ATP-bd"/>
</dbReference>
<proteinExistence type="inferred from homology"/>
<feature type="compositionally biased region" description="Low complexity" evidence="9">
    <location>
        <begin position="473"/>
        <end position="482"/>
    </location>
</feature>
<feature type="compositionally biased region" description="Basic residues" evidence="9">
    <location>
        <begin position="306"/>
        <end position="316"/>
    </location>
</feature>
<accession>A0ABY3WQA8</accession>
<comment type="similarity">
    <text evidence="2">Belongs to the ABC transporter superfamily.</text>
</comment>
<evidence type="ECO:0000256" key="8">
    <source>
        <dbReference type="ARBA" id="ARBA00023136"/>
    </source>
</evidence>
<feature type="compositionally biased region" description="Pro residues" evidence="9">
    <location>
        <begin position="321"/>
        <end position="332"/>
    </location>
</feature>
<feature type="region of interest" description="Disordered" evidence="9">
    <location>
        <begin position="251"/>
        <end position="493"/>
    </location>
</feature>
<feature type="compositionally biased region" description="Low complexity" evidence="9">
    <location>
        <begin position="265"/>
        <end position="284"/>
    </location>
</feature>
<feature type="compositionally biased region" description="Low complexity" evidence="9">
    <location>
        <begin position="338"/>
        <end position="354"/>
    </location>
</feature>
<evidence type="ECO:0000259" key="10">
    <source>
        <dbReference type="PROSITE" id="PS50893"/>
    </source>
</evidence>
<dbReference type="Pfam" id="PF00005">
    <property type="entry name" value="ABC_tran"/>
    <property type="match status" value="2"/>
</dbReference>
<dbReference type="PANTHER" id="PTHR43553:SF27">
    <property type="entry name" value="ENERGY-COUPLING FACTOR TRANSPORTER ATP-BINDING PROTEIN ECFA2"/>
    <property type="match status" value="1"/>
</dbReference>
<dbReference type="InterPro" id="IPR017871">
    <property type="entry name" value="ABC_transporter-like_CS"/>
</dbReference>
<dbReference type="PROSITE" id="PS00211">
    <property type="entry name" value="ABC_TRANSPORTER_1"/>
    <property type="match status" value="1"/>
</dbReference>
<dbReference type="InterPro" id="IPR003439">
    <property type="entry name" value="ABC_transporter-like_ATP-bd"/>
</dbReference>
<dbReference type="GO" id="GO:0005524">
    <property type="term" value="F:ATP binding"/>
    <property type="evidence" value="ECO:0007669"/>
    <property type="project" value="UniProtKB-KW"/>
</dbReference>
<dbReference type="SMART" id="SM00382">
    <property type="entry name" value="AAA"/>
    <property type="match status" value="2"/>
</dbReference>
<name>A0ABY3WQA8_9ACTN</name>
<evidence type="ECO:0000313" key="12">
    <source>
        <dbReference type="Proteomes" id="UP000828924"/>
    </source>
</evidence>
<dbReference type="SUPFAM" id="SSF52540">
    <property type="entry name" value="P-loop containing nucleoside triphosphate hydrolases"/>
    <property type="match status" value="2"/>
</dbReference>
<dbReference type="CDD" id="cd03225">
    <property type="entry name" value="ABC_cobalt_CbiO_domain1"/>
    <property type="match status" value="1"/>
</dbReference>
<feature type="domain" description="ABC transporter" evidence="10">
    <location>
        <begin position="495"/>
        <end position="727"/>
    </location>
</feature>
<evidence type="ECO:0000256" key="1">
    <source>
        <dbReference type="ARBA" id="ARBA00004202"/>
    </source>
</evidence>
<sequence length="744" mass="75655">MIRFENVSVTYADAATPTVAGVDLTVPEGELVLLVGPSGVGKSTLLGAVSGLVPHFTGGTLRGRVTVDGRDTRTHKPRELADLVGTVGQDPLAHFVTDTVEDELAYGMESLGLAPDVMRRRVEETLDLLGLAGLRDRPIATLSGGQQQRVAIGSVLTPHPKVLVLDEPTSALDPAAAEEVLAVLQRLVHDLGTTVLMAEHRLERVIQYADQVVLLPEAGAPPVMGAPADIMAVSPVHPPVVSLARLAGWTPPPLSVRDARRRAAPLRSRLAGASASPAPGASPRTPVRPPAVSSIAGRAQNDPRPGVRRLLHRLLRRSANTPPPATAIPGGPPETHRPAAAGGEAPDPAPTGGRAHPHPPAAADGEAPATGGPAPESPTRTGGADRSPRPARGQAHPQPAAAGDGGAPTTGGLAPDSPPARPEAGRHTHHRPAAADGETPTTGGPAPESPTRTGGAGGNPSPAEGRAHPHPPAAADDQAPATGGTGGSLAHPHPPVVAEVWRLGVRRGRVEALSGVGLAVGPGETVALMGRNGAGKSTLLNILVGTVEPTSGSVRVGGGLTPHRTPPRELVRHVGLVPQEPRDLLYADTVAAECAAADTDAGAAPGTCRGLVTALVPGVADATHPRDLSEGQRLALALAIVLTARPPLLLLDEPTRGLDYAAKSRLVAVLRGLAAEGHAIVLATHDVELAAELAHRVVILAEGEVVADGPTADVVTSSPAFAPQVAKILAPQPWLTVAQVEAAL</sequence>
<keyword evidence="7" id="KW-1278">Translocase</keyword>
<protein>
    <submittedName>
        <fullName evidence="11">ATP-binding cassette domain-containing protein</fullName>
    </submittedName>
</protein>
<evidence type="ECO:0000256" key="2">
    <source>
        <dbReference type="ARBA" id="ARBA00005417"/>
    </source>
</evidence>
<evidence type="ECO:0000256" key="5">
    <source>
        <dbReference type="ARBA" id="ARBA00022741"/>
    </source>
</evidence>
<feature type="compositionally biased region" description="Low complexity" evidence="9">
    <location>
        <begin position="390"/>
        <end position="402"/>
    </location>
</feature>
<evidence type="ECO:0000256" key="6">
    <source>
        <dbReference type="ARBA" id="ARBA00022840"/>
    </source>
</evidence>
<dbReference type="PROSITE" id="PS50893">
    <property type="entry name" value="ABC_TRANSPORTER_2"/>
    <property type="match status" value="2"/>
</dbReference>
<evidence type="ECO:0000313" key="11">
    <source>
        <dbReference type="EMBL" id="UNM14833.1"/>
    </source>
</evidence>